<dbReference type="PANTHER" id="PTHR35391">
    <property type="entry name" value="C2H2-TYPE DOMAIN-CONTAINING PROTEIN-RELATED"/>
    <property type="match status" value="1"/>
</dbReference>
<feature type="region of interest" description="Disordered" evidence="1">
    <location>
        <begin position="227"/>
        <end position="247"/>
    </location>
</feature>
<feature type="domain" description="C2H2-type" evidence="2">
    <location>
        <begin position="363"/>
        <end position="388"/>
    </location>
</feature>
<keyword evidence="5" id="KW-1185">Reference proteome</keyword>
<feature type="region of interest" description="Disordered" evidence="1">
    <location>
        <begin position="823"/>
        <end position="861"/>
    </location>
</feature>
<feature type="compositionally biased region" description="Low complexity" evidence="1">
    <location>
        <begin position="727"/>
        <end position="743"/>
    </location>
</feature>
<feature type="compositionally biased region" description="Basic and acidic residues" evidence="1">
    <location>
        <begin position="919"/>
        <end position="928"/>
    </location>
</feature>
<feature type="region of interest" description="Disordered" evidence="1">
    <location>
        <begin position="914"/>
        <end position="938"/>
    </location>
</feature>
<evidence type="ECO:0000256" key="1">
    <source>
        <dbReference type="SAM" id="MobiDB-lite"/>
    </source>
</evidence>
<dbReference type="Pfam" id="PF26082">
    <property type="entry name" value="zf-C2H2_AcuF"/>
    <property type="match status" value="1"/>
</dbReference>
<feature type="compositionally biased region" description="Acidic residues" evidence="1">
    <location>
        <begin position="263"/>
        <end position="272"/>
    </location>
</feature>
<feature type="compositionally biased region" description="Polar residues" evidence="1">
    <location>
        <begin position="623"/>
        <end position="641"/>
    </location>
</feature>
<dbReference type="SMART" id="SM00717">
    <property type="entry name" value="SANT"/>
    <property type="match status" value="1"/>
</dbReference>
<dbReference type="Proteomes" id="UP000799766">
    <property type="component" value="Unassembled WGS sequence"/>
</dbReference>
<dbReference type="InterPro" id="IPR013087">
    <property type="entry name" value="Znf_C2H2_type"/>
</dbReference>
<dbReference type="PANTHER" id="PTHR35391:SF7">
    <property type="entry name" value="C2H2-TYPE DOMAIN-CONTAINING PROTEIN"/>
    <property type="match status" value="1"/>
</dbReference>
<feature type="compositionally biased region" description="Basic and acidic residues" evidence="1">
    <location>
        <begin position="227"/>
        <end position="246"/>
    </location>
</feature>
<feature type="region of interest" description="Disordered" evidence="1">
    <location>
        <begin position="1110"/>
        <end position="1137"/>
    </location>
</feature>
<proteinExistence type="predicted"/>
<dbReference type="InterPro" id="IPR009057">
    <property type="entry name" value="Homeodomain-like_sf"/>
</dbReference>
<feature type="compositionally biased region" description="Low complexity" evidence="1">
    <location>
        <begin position="608"/>
        <end position="622"/>
    </location>
</feature>
<dbReference type="EMBL" id="MU001670">
    <property type="protein sequence ID" value="KAF2462402.1"/>
    <property type="molecule type" value="Genomic_DNA"/>
</dbReference>
<evidence type="ECO:0000313" key="5">
    <source>
        <dbReference type="Proteomes" id="UP000799766"/>
    </source>
</evidence>
<dbReference type="SUPFAM" id="SSF46689">
    <property type="entry name" value="Homeodomain-like"/>
    <property type="match status" value="1"/>
</dbReference>
<dbReference type="InterPro" id="IPR058925">
    <property type="entry name" value="zf-C2H2_AcuF"/>
</dbReference>
<sequence>MSTLESPIAKRTKSAFIAFGQLRDALLCPKDNLTVDDVADELDRFRLWAGNIGAAQSLPSRLSLDYRLRDSKTVAAQVLRLLDDLNDSLADACAIVRGERENRHATIDNSEGEFSDEDLEELAFDSEGEVSELRELFLSVKDSTGGLFRLSFLIRKATPRDRYLLASTSTDKRYDESFDIAHVGNKFPRLASQENDWLRIRLGKAITLRREFLRYCREHGEHLKKDDNERAKIDKSKTYQGRDRDTSTAASTFMSVMMKSDTAQEDDFDGNESETSFATSDGGRRDTTRLRVIPLREVKKESAEFECPYCRNILNITKERSWKRHVMRDLKPYVCTFQGCDAKLFPERRAWFKHELEQHRVKWKCRFCPKTIAAFSSRRSLEIHIESHHSGKVVPETLPTLLELCCQPLDRIAASDCPFCGDFEKKLRLTNSRYSAKDIILVSQAQFRRHVGFHMEQLALFALPKHHSEKEEADSNAYTVSIHSKESSEKSSGMELDEGENMAFEEGAVAPKAIGKKQEESERKDSRADGSDFESPGNVPNVDVNVKGNDDADQRELGELEYGHSGPECIPPKLVQATDRGPELDDLDPDDVIPRFRQFIHVGEGEVQNKSSVQQKTSTQTTEKGPSQPTQGPITERQSFIQPFGQKREKFESDSPSAIEEDDEPPLEWRGRDLPTERERYLLRREEKRLLSATDSNRDLEQQQQPQNQHAAGPSTSPPAAIPGQVAAIPSTPADATTAAPRAGPSRAQVMERPRQGEGGQDRVGVSSYWSVGEQAEVERYFSHYGTDWVTIAGLMQTKAPTMVENYYQRKLEKGDRALEQEALAANEKRRRGEDIGPPPVPTHLSTVHRDTSHATHPRTVAPNPAAIADAEAQAGGAASASTSTTQAPNTQFESEAYSHEGGEAEYEYLDLSTVSSGPDKRRGRERQYYPTRDAPRAISGTRELQYFNVAGRPVALPSRRERARYYQGKSIEVVIGSGDRRRRRSPIRYRQEPGISDSNTEVPEESRQAAKPIVRQRQPSIANPPAAATVPAFTPPPPPPSERRGRVSLSPENVDQDEAFVRTKRSDVRYSRYDASGPQVVVAGRRGERSYYEGAEKSYARRRNVVFSDGGGASKIERDRAAKAGIDQEPVTGEEE</sequence>
<reference evidence="4" key="1">
    <citation type="journal article" date="2020" name="Stud. Mycol.">
        <title>101 Dothideomycetes genomes: a test case for predicting lifestyles and emergence of pathogens.</title>
        <authorList>
            <person name="Haridas S."/>
            <person name="Albert R."/>
            <person name="Binder M."/>
            <person name="Bloem J."/>
            <person name="Labutti K."/>
            <person name="Salamov A."/>
            <person name="Andreopoulos B."/>
            <person name="Baker S."/>
            <person name="Barry K."/>
            <person name="Bills G."/>
            <person name="Bluhm B."/>
            <person name="Cannon C."/>
            <person name="Castanera R."/>
            <person name="Culley D."/>
            <person name="Daum C."/>
            <person name="Ezra D."/>
            <person name="Gonzalez J."/>
            <person name="Henrissat B."/>
            <person name="Kuo A."/>
            <person name="Liang C."/>
            <person name="Lipzen A."/>
            <person name="Lutzoni F."/>
            <person name="Magnuson J."/>
            <person name="Mondo S."/>
            <person name="Nolan M."/>
            <person name="Ohm R."/>
            <person name="Pangilinan J."/>
            <person name="Park H.-J."/>
            <person name="Ramirez L."/>
            <person name="Alfaro M."/>
            <person name="Sun H."/>
            <person name="Tritt A."/>
            <person name="Yoshinaga Y."/>
            <person name="Zwiers L.-H."/>
            <person name="Turgeon B."/>
            <person name="Goodwin S."/>
            <person name="Spatafora J."/>
            <person name="Crous P."/>
            <person name="Grigoriev I."/>
        </authorList>
    </citation>
    <scope>NUCLEOTIDE SEQUENCE</scope>
    <source>
        <strain evidence="4">ATCC 16933</strain>
    </source>
</reference>
<feature type="region of interest" description="Disordered" evidence="1">
    <location>
        <begin position="263"/>
        <end position="284"/>
    </location>
</feature>
<feature type="compositionally biased region" description="Basic and acidic residues" evidence="1">
    <location>
        <begin position="516"/>
        <end position="530"/>
    </location>
</feature>
<feature type="compositionally biased region" description="Low complexity" evidence="1">
    <location>
        <begin position="1024"/>
        <end position="1033"/>
    </location>
</feature>
<gene>
    <name evidence="4" type="ORF">BDY21DRAFT_13759</name>
</gene>
<feature type="domain" description="Myb-like" evidence="3">
    <location>
        <begin position="766"/>
        <end position="814"/>
    </location>
</feature>
<dbReference type="OrthoDB" id="6133115at2759"/>
<feature type="compositionally biased region" description="Basic and acidic residues" evidence="1">
    <location>
        <begin position="548"/>
        <end position="562"/>
    </location>
</feature>
<feature type="region of interest" description="Disordered" evidence="1">
    <location>
        <begin position="472"/>
        <end position="766"/>
    </location>
</feature>
<dbReference type="InterPro" id="IPR001005">
    <property type="entry name" value="SANT/Myb"/>
</dbReference>
<evidence type="ECO:0000313" key="4">
    <source>
        <dbReference type="EMBL" id="KAF2462402.1"/>
    </source>
</evidence>
<dbReference type="AlphaFoldDB" id="A0A6A6PEZ6"/>
<feature type="domain" description="C2H2-type" evidence="2">
    <location>
        <begin position="333"/>
        <end position="359"/>
    </location>
</feature>
<evidence type="ECO:0000259" key="2">
    <source>
        <dbReference type="SMART" id="SM00355"/>
    </source>
</evidence>
<name>A0A6A6PEZ6_9PEZI</name>
<organism evidence="4 5">
    <name type="scientific">Lineolata rhizophorae</name>
    <dbReference type="NCBI Taxonomy" id="578093"/>
    <lineage>
        <taxon>Eukaryota</taxon>
        <taxon>Fungi</taxon>
        <taxon>Dikarya</taxon>
        <taxon>Ascomycota</taxon>
        <taxon>Pezizomycotina</taxon>
        <taxon>Dothideomycetes</taxon>
        <taxon>Dothideomycetes incertae sedis</taxon>
        <taxon>Lineolatales</taxon>
        <taxon>Lineolataceae</taxon>
        <taxon>Lineolata</taxon>
    </lineage>
</organism>
<dbReference type="Gene3D" id="1.20.58.1880">
    <property type="match status" value="1"/>
</dbReference>
<evidence type="ECO:0008006" key="6">
    <source>
        <dbReference type="Google" id="ProtNLM"/>
    </source>
</evidence>
<feature type="region of interest" description="Disordered" evidence="1">
    <location>
        <begin position="872"/>
        <end position="891"/>
    </location>
</feature>
<protein>
    <recommendedName>
        <fullName evidence="6">Myb-like domain-containing protein</fullName>
    </recommendedName>
</protein>
<accession>A0A6A6PEZ6</accession>
<feature type="region of interest" description="Disordered" evidence="1">
    <location>
        <begin position="985"/>
        <end position="1058"/>
    </location>
</feature>
<feature type="compositionally biased region" description="Basic and acidic residues" evidence="1">
    <location>
        <begin position="667"/>
        <end position="701"/>
    </location>
</feature>
<evidence type="ECO:0000259" key="3">
    <source>
        <dbReference type="SMART" id="SM00717"/>
    </source>
</evidence>
<dbReference type="SMART" id="SM00355">
    <property type="entry name" value="ZnF_C2H2"/>
    <property type="match status" value="2"/>
</dbReference>